<evidence type="ECO:0000313" key="3">
    <source>
        <dbReference type="Proteomes" id="UP000199207"/>
    </source>
</evidence>
<dbReference type="STRING" id="910347.SAMN05421773_106186"/>
<dbReference type="RefSeq" id="WP_093839054.1">
    <property type="nucleotide sequence ID" value="NZ_FOLM01000006.1"/>
</dbReference>
<reference evidence="2 3" key="1">
    <citation type="submission" date="2016-10" db="EMBL/GenBank/DDBJ databases">
        <authorList>
            <person name="de Groot N.N."/>
        </authorList>
    </citation>
    <scope>NUCLEOTIDE SEQUENCE [LARGE SCALE GENOMIC DNA]</scope>
    <source>
        <strain evidence="2 3">CGMCC 4.5739</strain>
    </source>
</reference>
<keyword evidence="3" id="KW-1185">Reference proteome</keyword>
<gene>
    <name evidence="2" type="ORF">SAMN05421773_106186</name>
</gene>
<protein>
    <submittedName>
        <fullName evidence="2">Uncharacterized protein</fullName>
    </submittedName>
</protein>
<evidence type="ECO:0000256" key="1">
    <source>
        <dbReference type="SAM" id="MobiDB-lite"/>
    </source>
</evidence>
<dbReference type="Proteomes" id="UP000199207">
    <property type="component" value="Unassembled WGS sequence"/>
</dbReference>
<name>A0A1I1MBU2_9ACTN</name>
<proteinExistence type="predicted"/>
<feature type="region of interest" description="Disordered" evidence="1">
    <location>
        <begin position="762"/>
        <end position="835"/>
    </location>
</feature>
<feature type="compositionally biased region" description="Low complexity" evidence="1">
    <location>
        <begin position="429"/>
        <end position="444"/>
    </location>
</feature>
<dbReference type="OrthoDB" id="3304871at2"/>
<sequence>MNERRPGETSTASPDGVWRPYEDPPLLAPELAQGLAEDRRVAALRRYLLSLVTARAAPVHVAVAFNGAFFGFDTLAGGYPGGPLEFDRFPEVAHGSVTGALPVGAMVRVGTGAALVPGEVVYKEGAHPDCGPEGDVPAWLSGAPADAVDPGHRDRTEAAGPVESRERLVVDTDAFGAGLVRPAQVHRLRRKNRLDEFGHLTVTARHPRERADGSELEHYIHHMLTTGRELLLSELAPMSLTACLPPGSHDGAALEMALRGLLTTVSQVLRSLESETRMWGYYAFTRKSFTARMQDGGPMGGQVLESMVVSAAKAAVPRDRSGTAPAVYTALGTALRSRQDGALLLQGTAYPLAVCHAHALAADLVTRETDETTGLLHSPEGVRLRLDDRWQGGGVWRAEYRPPGSREPMHDDAGLPVDVPLGRGWWDSAPRTAEPPVETPVVVPHSAPARPEGLAGRPAEAVPESGPELPPTSQDEPANGALPSPPSAMADATPPRHLPGPDQQPAYEWPEDEDLDDCRLVSVADSQISWSQSLRLSHTVEGFLPIPARILKKAPDLPEETSLRLVLRHEGHGLDPDDTDHDTTLESHRGQYRLTGFEWPLIFYPGLILRMTHRYGSRAINAETMLLSAPETVDGELIEHCYDRRVLTRDGACHSRRSPLRTADLSPERLLLGTVRRLGLLDNYGRAMLPGERLLDAVRQVFPGTRGGQGALKSALGRMLADGILITEHGSEDSHGRLHYPPQSREKVVRLVCYVPERRPVSSSVTAGRNGGAGGRFAGRRSGHQVNGHLRKLPPGQRASDGQRAAYRRDRELLGMTDAELPPRHTYVPPHQRSG</sequence>
<dbReference type="EMBL" id="FOLM01000006">
    <property type="protein sequence ID" value="SFC82834.1"/>
    <property type="molecule type" value="Genomic_DNA"/>
</dbReference>
<feature type="region of interest" description="Disordered" evidence="1">
    <location>
        <begin position="426"/>
        <end position="510"/>
    </location>
</feature>
<dbReference type="AlphaFoldDB" id="A0A1I1MBU2"/>
<evidence type="ECO:0000313" key="2">
    <source>
        <dbReference type="EMBL" id="SFC82834.1"/>
    </source>
</evidence>
<feature type="region of interest" description="Disordered" evidence="1">
    <location>
        <begin position="1"/>
        <end position="20"/>
    </location>
</feature>
<organism evidence="2 3">
    <name type="scientific">Streptomyces aidingensis</name>
    <dbReference type="NCBI Taxonomy" id="910347"/>
    <lineage>
        <taxon>Bacteria</taxon>
        <taxon>Bacillati</taxon>
        <taxon>Actinomycetota</taxon>
        <taxon>Actinomycetes</taxon>
        <taxon>Kitasatosporales</taxon>
        <taxon>Streptomycetaceae</taxon>
        <taxon>Streptomyces</taxon>
    </lineage>
</organism>
<accession>A0A1I1MBU2</accession>